<dbReference type="SUPFAM" id="SSF56235">
    <property type="entry name" value="N-terminal nucleophile aminohydrolases (Ntn hydrolases)"/>
    <property type="match status" value="1"/>
</dbReference>
<evidence type="ECO:0000313" key="2">
    <source>
        <dbReference type="Proteomes" id="UP000663832"/>
    </source>
</evidence>
<name>A0A814UVX8_9BILA</name>
<proteinExistence type="predicted"/>
<dbReference type="OrthoDB" id="10384147at2759"/>
<accession>A0A814UVX8</accession>
<evidence type="ECO:0000313" key="1">
    <source>
        <dbReference type="EMBL" id="CAF1179995.1"/>
    </source>
</evidence>
<gene>
    <name evidence="1" type="ORF">QVE165_LOCUS24625</name>
</gene>
<dbReference type="Gene3D" id="3.60.20.10">
    <property type="entry name" value="Glutamine Phosphoribosylpyrophosphate, subunit 1, domain 1"/>
    <property type="match status" value="1"/>
</dbReference>
<reference evidence="1" key="1">
    <citation type="submission" date="2021-02" db="EMBL/GenBank/DDBJ databases">
        <authorList>
            <person name="Nowell W R."/>
        </authorList>
    </citation>
    <scope>NUCLEOTIDE SEQUENCE</scope>
</reference>
<organism evidence="1 2">
    <name type="scientific">Adineta steineri</name>
    <dbReference type="NCBI Taxonomy" id="433720"/>
    <lineage>
        <taxon>Eukaryota</taxon>
        <taxon>Metazoa</taxon>
        <taxon>Spiralia</taxon>
        <taxon>Gnathifera</taxon>
        <taxon>Rotifera</taxon>
        <taxon>Eurotatoria</taxon>
        <taxon>Bdelloidea</taxon>
        <taxon>Adinetida</taxon>
        <taxon>Adinetidae</taxon>
        <taxon>Adineta</taxon>
    </lineage>
</organism>
<dbReference type="AlphaFoldDB" id="A0A814UVX8"/>
<comment type="caution">
    <text evidence="1">The sequence shown here is derived from an EMBL/GenBank/DDBJ whole genome shotgun (WGS) entry which is preliminary data.</text>
</comment>
<dbReference type="EMBL" id="CAJNOM010000174">
    <property type="protein sequence ID" value="CAF1179995.1"/>
    <property type="molecule type" value="Genomic_DNA"/>
</dbReference>
<protein>
    <submittedName>
        <fullName evidence="1">Uncharacterized protein</fullName>
    </submittedName>
</protein>
<sequence>MDMLIPMTYDVEEDKLREHTKYSQMDRILHPVEFQQQPVPSSTTIVAVEYDGGVIISADTRITLAIIRDGCACLAIIDHNSVERVDVLGNDLLQVVDL</sequence>
<keyword evidence="2" id="KW-1185">Reference proteome</keyword>
<dbReference type="InterPro" id="IPR029055">
    <property type="entry name" value="Ntn_hydrolases_N"/>
</dbReference>
<dbReference type="Proteomes" id="UP000663832">
    <property type="component" value="Unassembled WGS sequence"/>
</dbReference>